<evidence type="ECO:0000313" key="1">
    <source>
        <dbReference type="EMBL" id="MBB6329831.1"/>
    </source>
</evidence>
<accession>A0ABR6PVV6</accession>
<evidence type="ECO:0008006" key="3">
    <source>
        <dbReference type="Google" id="ProtNLM"/>
    </source>
</evidence>
<comment type="caution">
    <text evidence="1">The sequence shown here is derived from an EMBL/GenBank/DDBJ whole genome shotgun (WGS) entry which is preliminary data.</text>
</comment>
<reference evidence="1 2" key="1">
    <citation type="submission" date="2020-08" db="EMBL/GenBank/DDBJ databases">
        <title>Functional genomics of gut bacteria from endangered species of beetles.</title>
        <authorList>
            <person name="Carlos-Shanley C."/>
        </authorList>
    </citation>
    <scope>NUCLEOTIDE SEQUENCE [LARGE SCALE GENOMIC DNA]</scope>
    <source>
        <strain evidence="1 2">S00068</strain>
    </source>
</reference>
<name>A0ABR6PVV6_9FLAO</name>
<dbReference type="Proteomes" id="UP000587367">
    <property type="component" value="Unassembled WGS sequence"/>
</dbReference>
<evidence type="ECO:0000313" key="2">
    <source>
        <dbReference type="Proteomes" id="UP000587367"/>
    </source>
</evidence>
<protein>
    <recommendedName>
        <fullName evidence="3">Apea-like HEPN domain-containing protein</fullName>
    </recommendedName>
</protein>
<organism evidence="1 2">
    <name type="scientific">Chryseobacterium sediminis</name>
    <dbReference type="NCBI Taxonomy" id="1679494"/>
    <lineage>
        <taxon>Bacteria</taxon>
        <taxon>Pseudomonadati</taxon>
        <taxon>Bacteroidota</taxon>
        <taxon>Flavobacteriia</taxon>
        <taxon>Flavobacteriales</taxon>
        <taxon>Weeksellaceae</taxon>
        <taxon>Chryseobacterium group</taxon>
        <taxon>Chryseobacterium</taxon>
    </lineage>
</organism>
<gene>
    <name evidence="1" type="ORF">HNP24_000781</name>
</gene>
<sequence length="182" mass="21767">MKDDFAIKWLKTRFKNEKINEKDIRPVLHFSLLWNFFESMYFTADNQLSARNLVLLSRLSLSYLTPEVINKNFEYFKSRYFAEASTNGLFESLNLSTTRSNELGSSFKIFCENTIINEHSELEDKLIVLFLIIHRYRNNLFHGRKQTLTLNIYKKQFKIINEFLIDYFNATVDNDCLNKNRF</sequence>
<keyword evidence="2" id="KW-1185">Reference proteome</keyword>
<dbReference type="RefSeq" id="WP_184553126.1">
    <property type="nucleotide sequence ID" value="NZ_JACHKS010000001.1"/>
</dbReference>
<dbReference type="EMBL" id="JACHKS010000001">
    <property type="protein sequence ID" value="MBB6329831.1"/>
    <property type="molecule type" value="Genomic_DNA"/>
</dbReference>
<proteinExistence type="predicted"/>